<dbReference type="EMBL" id="HACA01021062">
    <property type="protein sequence ID" value="CDW38423.1"/>
    <property type="molecule type" value="Transcribed_RNA"/>
</dbReference>
<dbReference type="AlphaFoldDB" id="A0A0K2UJL4"/>
<dbReference type="OrthoDB" id="1902587at2759"/>
<evidence type="ECO:0000256" key="3">
    <source>
        <dbReference type="ARBA" id="ARBA00023110"/>
    </source>
</evidence>
<sequence>MRGATIILCSLSLFIQDSSSQQLNRKVTERKPCHKLAQAKSGDEVHVVYSGKLASNGKVFDSNTHKNPIHFELGKGLVIKGWDEGLVGTCIGEKLTLNIPSSLAYGEKGAGDGLIPPNADLIFDVELVDVDKEIEIDTTKKGDCSNDKITRKRDRVRINYVGKIAKPDGSLEVYDETYATELLPLTVGTVGIEGFDSGVSGACLGEERTVVVPPKKGYGEKGIEGLVPANSTLVWEIKVKHIEDRVLSFLDRISSGTFG</sequence>
<dbReference type="FunFam" id="3.10.50.40:FF:000006">
    <property type="entry name" value="Peptidyl-prolyl cis-trans isomerase"/>
    <property type="match status" value="1"/>
</dbReference>
<dbReference type="PROSITE" id="PS50059">
    <property type="entry name" value="FKBP_PPIASE"/>
    <property type="match status" value="2"/>
</dbReference>
<feature type="signal peptide" evidence="6">
    <location>
        <begin position="1"/>
        <end position="20"/>
    </location>
</feature>
<evidence type="ECO:0000256" key="4">
    <source>
        <dbReference type="ARBA" id="ARBA00023235"/>
    </source>
</evidence>
<dbReference type="InterPro" id="IPR046357">
    <property type="entry name" value="PPIase_dom_sf"/>
</dbReference>
<keyword evidence="6" id="KW-0732">Signal</keyword>
<dbReference type="InterPro" id="IPR001179">
    <property type="entry name" value="PPIase_FKBP_dom"/>
</dbReference>
<dbReference type="PANTHER" id="PTHR45779:SF7">
    <property type="entry name" value="PEPTIDYLPROLYL ISOMERASE"/>
    <property type="match status" value="1"/>
</dbReference>
<dbReference type="GO" id="GO:0003755">
    <property type="term" value="F:peptidyl-prolyl cis-trans isomerase activity"/>
    <property type="evidence" value="ECO:0007669"/>
    <property type="project" value="UniProtKB-KW"/>
</dbReference>
<feature type="domain" description="PPIase FKBP-type" evidence="7">
    <location>
        <begin position="153"/>
        <end position="243"/>
    </location>
</feature>
<reference evidence="8" key="1">
    <citation type="submission" date="2014-05" db="EMBL/GenBank/DDBJ databases">
        <authorList>
            <person name="Chronopoulou M."/>
        </authorList>
    </citation>
    <scope>NUCLEOTIDE SEQUENCE</scope>
    <source>
        <tissue evidence="8">Whole organism</tissue>
    </source>
</reference>
<feature type="chain" id="PRO_5005488790" description="peptidylprolyl isomerase" evidence="6">
    <location>
        <begin position="21"/>
        <end position="259"/>
    </location>
</feature>
<feature type="domain" description="PPIase FKBP-type" evidence="7">
    <location>
        <begin position="42"/>
        <end position="131"/>
    </location>
</feature>
<keyword evidence="4 5" id="KW-0413">Isomerase</keyword>
<evidence type="ECO:0000256" key="5">
    <source>
        <dbReference type="PROSITE-ProRule" id="PRU00277"/>
    </source>
</evidence>
<protein>
    <recommendedName>
        <fullName evidence="2 5">peptidylprolyl isomerase</fullName>
        <ecNumber evidence="2 5">5.2.1.8</ecNumber>
    </recommendedName>
</protein>
<dbReference type="Gene3D" id="3.10.50.40">
    <property type="match status" value="2"/>
</dbReference>
<dbReference type="SUPFAM" id="SSF54534">
    <property type="entry name" value="FKBP-like"/>
    <property type="match status" value="2"/>
</dbReference>
<evidence type="ECO:0000256" key="6">
    <source>
        <dbReference type="SAM" id="SignalP"/>
    </source>
</evidence>
<evidence type="ECO:0000259" key="7">
    <source>
        <dbReference type="PROSITE" id="PS50059"/>
    </source>
</evidence>
<dbReference type="InterPro" id="IPR044609">
    <property type="entry name" value="FKBP2/11"/>
</dbReference>
<proteinExistence type="predicted"/>
<dbReference type="GO" id="GO:0005783">
    <property type="term" value="C:endoplasmic reticulum"/>
    <property type="evidence" value="ECO:0007669"/>
    <property type="project" value="TreeGrafter"/>
</dbReference>
<comment type="catalytic activity">
    <reaction evidence="1 5">
        <text>[protein]-peptidylproline (omega=180) = [protein]-peptidylproline (omega=0)</text>
        <dbReference type="Rhea" id="RHEA:16237"/>
        <dbReference type="Rhea" id="RHEA-COMP:10747"/>
        <dbReference type="Rhea" id="RHEA-COMP:10748"/>
        <dbReference type="ChEBI" id="CHEBI:83833"/>
        <dbReference type="ChEBI" id="CHEBI:83834"/>
        <dbReference type="EC" id="5.2.1.8"/>
    </reaction>
</comment>
<dbReference type="EC" id="5.2.1.8" evidence="2 5"/>
<name>A0A0K2UJL4_LEPSM</name>
<evidence type="ECO:0000256" key="2">
    <source>
        <dbReference type="ARBA" id="ARBA00013194"/>
    </source>
</evidence>
<dbReference type="Pfam" id="PF00254">
    <property type="entry name" value="FKBP_C"/>
    <property type="match status" value="2"/>
</dbReference>
<organism evidence="8">
    <name type="scientific">Lepeophtheirus salmonis</name>
    <name type="common">Salmon louse</name>
    <name type="synonym">Caligus salmonis</name>
    <dbReference type="NCBI Taxonomy" id="72036"/>
    <lineage>
        <taxon>Eukaryota</taxon>
        <taxon>Metazoa</taxon>
        <taxon>Ecdysozoa</taxon>
        <taxon>Arthropoda</taxon>
        <taxon>Crustacea</taxon>
        <taxon>Multicrustacea</taxon>
        <taxon>Hexanauplia</taxon>
        <taxon>Copepoda</taxon>
        <taxon>Siphonostomatoida</taxon>
        <taxon>Caligidae</taxon>
        <taxon>Lepeophtheirus</taxon>
    </lineage>
</organism>
<accession>A0A0K2UJL4</accession>
<evidence type="ECO:0000313" key="8">
    <source>
        <dbReference type="EMBL" id="CDW38423.1"/>
    </source>
</evidence>
<keyword evidence="3 5" id="KW-0697">Rotamase</keyword>
<evidence type="ECO:0000256" key="1">
    <source>
        <dbReference type="ARBA" id="ARBA00000971"/>
    </source>
</evidence>
<dbReference type="PANTHER" id="PTHR45779">
    <property type="entry name" value="PEPTIDYLPROLYL ISOMERASE"/>
    <property type="match status" value="1"/>
</dbReference>